<feature type="transmembrane region" description="Helical" evidence="2">
    <location>
        <begin position="6"/>
        <end position="27"/>
    </location>
</feature>
<proteinExistence type="predicted"/>
<reference evidence="4" key="1">
    <citation type="journal article" date="2019" name="Int. J. Syst. Evol. Microbiol.">
        <title>The Global Catalogue of Microorganisms (GCM) 10K type strain sequencing project: providing services to taxonomists for standard genome sequencing and annotation.</title>
        <authorList>
            <consortium name="The Broad Institute Genomics Platform"/>
            <consortium name="The Broad Institute Genome Sequencing Center for Infectious Disease"/>
            <person name="Wu L."/>
            <person name="Ma J."/>
        </authorList>
    </citation>
    <scope>NUCLEOTIDE SEQUENCE [LARGE SCALE GENOMIC DNA]</scope>
    <source>
        <strain evidence="4">TISTR 1827</strain>
    </source>
</reference>
<feature type="compositionally biased region" description="Low complexity" evidence="1">
    <location>
        <begin position="74"/>
        <end position="99"/>
    </location>
</feature>
<organism evidence="3 4">
    <name type="scientific">Paenibacillus thailandensis</name>
    <dbReference type="NCBI Taxonomy" id="393250"/>
    <lineage>
        <taxon>Bacteria</taxon>
        <taxon>Bacillati</taxon>
        <taxon>Bacillota</taxon>
        <taxon>Bacilli</taxon>
        <taxon>Bacillales</taxon>
        <taxon>Paenibacillaceae</taxon>
        <taxon>Paenibacillus</taxon>
    </lineage>
</organism>
<evidence type="ECO:0000313" key="4">
    <source>
        <dbReference type="Proteomes" id="UP001597493"/>
    </source>
</evidence>
<evidence type="ECO:0000256" key="2">
    <source>
        <dbReference type="SAM" id="Phobius"/>
    </source>
</evidence>
<evidence type="ECO:0000313" key="3">
    <source>
        <dbReference type="EMBL" id="MFD2660919.1"/>
    </source>
</evidence>
<dbReference type="EMBL" id="JBHUMY010000012">
    <property type="protein sequence ID" value="MFD2660919.1"/>
    <property type="molecule type" value="Genomic_DNA"/>
</dbReference>
<accession>A0ABW5QX19</accession>
<gene>
    <name evidence="3" type="ORF">ACFSW5_11735</name>
</gene>
<keyword evidence="2" id="KW-0472">Membrane</keyword>
<dbReference type="RefSeq" id="WP_379273070.1">
    <property type="nucleotide sequence ID" value="NZ_JBHUGT010000014.1"/>
</dbReference>
<sequence>MANKRYFIGGLGLGIICGALLLQLMLIGERQAEVPLAPASAETDGSGSGQSGAGELLASGNGTAEAEVQGGEDAAPSSEPDAASGSGAAPSSVTPAPSGENGSRSWNLIKIEAGMGLKETGELLAQQHIIEDASAFVKRMKSLGKPVRAGYFLFAGEADLDEAIGIVSSMPLSARQAELIRKALEEAEGQAAK</sequence>
<keyword evidence="2" id="KW-0812">Transmembrane</keyword>
<feature type="region of interest" description="Disordered" evidence="1">
    <location>
        <begin position="37"/>
        <end position="104"/>
    </location>
</feature>
<dbReference type="Proteomes" id="UP001597493">
    <property type="component" value="Unassembled WGS sequence"/>
</dbReference>
<keyword evidence="2" id="KW-1133">Transmembrane helix</keyword>
<evidence type="ECO:0008006" key="5">
    <source>
        <dbReference type="Google" id="ProtNLM"/>
    </source>
</evidence>
<name>A0ABW5QX19_9BACL</name>
<comment type="caution">
    <text evidence="3">The sequence shown here is derived from an EMBL/GenBank/DDBJ whole genome shotgun (WGS) entry which is preliminary data.</text>
</comment>
<protein>
    <recommendedName>
        <fullName evidence="5">SPOR domain-containing protein</fullName>
    </recommendedName>
</protein>
<evidence type="ECO:0000256" key="1">
    <source>
        <dbReference type="SAM" id="MobiDB-lite"/>
    </source>
</evidence>
<keyword evidence="4" id="KW-1185">Reference proteome</keyword>